<dbReference type="EMBL" id="JBHSAY010000004">
    <property type="protein sequence ID" value="MFC4130073.1"/>
    <property type="molecule type" value="Genomic_DNA"/>
</dbReference>
<dbReference type="RefSeq" id="WP_253755802.1">
    <property type="nucleotide sequence ID" value="NZ_JAMZDZ010000001.1"/>
</dbReference>
<gene>
    <name evidence="1" type="ORF">ACFOZ4_05580</name>
</gene>
<evidence type="ECO:0000313" key="2">
    <source>
        <dbReference type="Proteomes" id="UP001595816"/>
    </source>
</evidence>
<dbReference type="Proteomes" id="UP001595816">
    <property type="component" value="Unassembled WGS sequence"/>
</dbReference>
<keyword evidence="2" id="KW-1185">Reference proteome</keyword>
<proteinExistence type="predicted"/>
<evidence type="ECO:0000313" key="1">
    <source>
        <dbReference type="EMBL" id="MFC4130073.1"/>
    </source>
</evidence>
<sequence>MAGSATLLNDLLPEYAFHSRYTRIIAADPPTVWASLDEIPRRRLPVTGLLMGVRTLGSKRLRSGPPMLATVDGVEQVRGAVAKFWRLKPELAKIPPGPGAFVSFDEPGWAKAAMSLRLAATEAGTEVVVETRVQPTSPDAGRRFAPYWRLIKFGGAGLIRLELLGALAWTAERRRR</sequence>
<name>A0ABV8LHW2_9ACTN</name>
<protein>
    <recommendedName>
        <fullName evidence="3">DUF2867 domain-containing protein</fullName>
    </recommendedName>
</protein>
<evidence type="ECO:0008006" key="3">
    <source>
        <dbReference type="Google" id="ProtNLM"/>
    </source>
</evidence>
<comment type="caution">
    <text evidence="1">The sequence shown here is derived from an EMBL/GenBank/DDBJ whole genome shotgun (WGS) entry which is preliminary data.</text>
</comment>
<reference evidence="2" key="1">
    <citation type="journal article" date="2019" name="Int. J. Syst. Evol. Microbiol.">
        <title>The Global Catalogue of Microorganisms (GCM) 10K type strain sequencing project: providing services to taxonomists for standard genome sequencing and annotation.</title>
        <authorList>
            <consortium name="The Broad Institute Genomics Platform"/>
            <consortium name="The Broad Institute Genome Sequencing Center for Infectious Disease"/>
            <person name="Wu L."/>
            <person name="Ma J."/>
        </authorList>
    </citation>
    <scope>NUCLEOTIDE SEQUENCE [LARGE SCALE GENOMIC DNA]</scope>
    <source>
        <strain evidence="2">CGMCC 4.7289</strain>
    </source>
</reference>
<accession>A0ABV8LHW2</accession>
<organism evidence="1 2">
    <name type="scientific">Hamadaea flava</name>
    <dbReference type="NCBI Taxonomy" id="1742688"/>
    <lineage>
        <taxon>Bacteria</taxon>
        <taxon>Bacillati</taxon>
        <taxon>Actinomycetota</taxon>
        <taxon>Actinomycetes</taxon>
        <taxon>Micromonosporales</taxon>
        <taxon>Micromonosporaceae</taxon>
        <taxon>Hamadaea</taxon>
    </lineage>
</organism>